<evidence type="ECO:0000313" key="2">
    <source>
        <dbReference type="Proteomes" id="UP000287171"/>
    </source>
</evidence>
<comment type="caution">
    <text evidence="1">The sequence shown here is derived from an EMBL/GenBank/DDBJ whole genome shotgun (WGS) entry which is preliminary data.</text>
</comment>
<proteinExistence type="predicted"/>
<dbReference type="AlphaFoldDB" id="A0A402BL76"/>
<sequence length="110" mass="13111">MNKKEPKVRHANAYAAEVLAKIAAYQSYHVPLLDEMTAEDYTQFLAWLNQAKPRTIKYLTRRAHTQISNELDVEMAEDIRWFRFLEVNFAHLQNMLWQQQEKSQDLDVQE</sequence>
<evidence type="ECO:0000313" key="1">
    <source>
        <dbReference type="EMBL" id="GCE32118.1"/>
    </source>
</evidence>
<organism evidence="1 2">
    <name type="scientific">Dictyobacter alpinus</name>
    <dbReference type="NCBI Taxonomy" id="2014873"/>
    <lineage>
        <taxon>Bacteria</taxon>
        <taxon>Bacillati</taxon>
        <taxon>Chloroflexota</taxon>
        <taxon>Ktedonobacteria</taxon>
        <taxon>Ktedonobacterales</taxon>
        <taxon>Dictyobacteraceae</taxon>
        <taxon>Dictyobacter</taxon>
    </lineage>
</organism>
<name>A0A402BL76_9CHLR</name>
<keyword evidence="2" id="KW-1185">Reference proteome</keyword>
<accession>A0A402BL76</accession>
<dbReference type="Proteomes" id="UP000287171">
    <property type="component" value="Unassembled WGS sequence"/>
</dbReference>
<gene>
    <name evidence="1" type="ORF">KDA_76020</name>
</gene>
<dbReference type="RefSeq" id="WP_126632117.1">
    <property type="nucleotide sequence ID" value="NZ_BIFT01000003.1"/>
</dbReference>
<reference evidence="2" key="1">
    <citation type="submission" date="2018-12" db="EMBL/GenBank/DDBJ databases">
        <title>Tengunoibacter tsumagoiensis gen. nov., sp. nov., Dictyobacter kobayashii sp. nov., D. alpinus sp. nov., and D. joshuensis sp. nov. and description of Dictyobacteraceae fam. nov. within the order Ktedonobacterales isolated from Tengu-no-mugimeshi.</title>
        <authorList>
            <person name="Wang C.M."/>
            <person name="Zheng Y."/>
            <person name="Sakai Y."/>
            <person name="Toyoda A."/>
            <person name="Minakuchi Y."/>
            <person name="Abe K."/>
            <person name="Yokota A."/>
            <person name="Yabe S."/>
        </authorList>
    </citation>
    <scope>NUCLEOTIDE SEQUENCE [LARGE SCALE GENOMIC DNA]</scope>
    <source>
        <strain evidence="2">Uno16</strain>
    </source>
</reference>
<dbReference type="EMBL" id="BIFT01000003">
    <property type="protein sequence ID" value="GCE32118.1"/>
    <property type="molecule type" value="Genomic_DNA"/>
</dbReference>
<protein>
    <submittedName>
        <fullName evidence="1">Uncharacterized protein</fullName>
    </submittedName>
</protein>